<name>A0A844AYZ7_9BURK</name>
<keyword evidence="8" id="KW-1185">Reference proteome</keyword>
<sequence>MNAAQKSLLQASRWRAWEPALWAAAFIAPMVLPSHAAIINEIAIVALFAMSLDLVLGFTGIVSLGHAAFFGFGAYSAALFAKHVMPDPLVGLAVAIAGCTLLGAVASLTIQRGSDLTRLMVTLGFALILLELANKLDWLTGGADGLQGVILGPVLGMFAFDLGGKTAAYYSLAVLLVFFVLARRLVHSPFGATLEAIRDNRLRAMAIGIPVSSRIAVVYTIAAALAGAAGALLAQTTGFASLDVFEFHRSADVMLILVVGGTGWLYGGIAGAIVFKLMQDALSAITPQYWTFWIGLFLVVLVLVGRERLLKPWTWFAKKGGAA</sequence>
<feature type="transmembrane region" description="Helical" evidence="6">
    <location>
        <begin position="168"/>
        <end position="186"/>
    </location>
</feature>
<evidence type="ECO:0000256" key="6">
    <source>
        <dbReference type="SAM" id="Phobius"/>
    </source>
</evidence>
<comment type="caution">
    <text evidence="7">The sequence shown here is derived from an EMBL/GenBank/DDBJ whole genome shotgun (WGS) entry which is preliminary data.</text>
</comment>
<comment type="subcellular location">
    <subcellularLocation>
        <location evidence="1">Cell membrane</location>
        <topology evidence="1">Multi-pass membrane protein</topology>
    </subcellularLocation>
</comment>
<feature type="transmembrane region" description="Helical" evidence="6">
    <location>
        <begin position="207"/>
        <end position="233"/>
    </location>
</feature>
<feature type="transmembrane region" description="Helical" evidence="6">
    <location>
        <begin position="54"/>
        <end position="77"/>
    </location>
</feature>
<protein>
    <submittedName>
        <fullName evidence="7">Branched-chain amino acid ABC transporter permease</fullName>
    </submittedName>
</protein>
<dbReference type="RefSeq" id="WP_323740739.1">
    <property type="nucleotide sequence ID" value="NZ_WJBU01000001.1"/>
</dbReference>
<dbReference type="PANTHER" id="PTHR30482:SF17">
    <property type="entry name" value="ABC TRANSPORTER ATP-BINDING PROTEIN"/>
    <property type="match status" value="1"/>
</dbReference>
<dbReference type="GO" id="GO:0005886">
    <property type="term" value="C:plasma membrane"/>
    <property type="evidence" value="ECO:0007669"/>
    <property type="project" value="UniProtKB-SubCell"/>
</dbReference>
<dbReference type="Proteomes" id="UP000487350">
    <property type="component" value="Unassembled WGS sequence"/>
</dbReference>
<reference evidence="7 8" key="1">
    <citation type="submission" date="2019-11" db="EMBL/GenBank/DDBJ databases">
        <title>Caenimonas koreensis gen. nov., sp. nov., isolated from activated sludge.</title>
        <authorList>
            <person name="Seung H.R."/>
        </authorList>
    </citation>
    <scope>NUCLEOTIDE SEQUENCE [LARGE SCALE GENOMIC DNA]</scope>
    <source>
        <strain evidence="7 8">EMB320</strain>
    </source>
</reference>
<keyword evidence="5 6" id="KW-0472">Membrane</keyword>
<dbReference type="EMBL" id="WJBU01000001">
    <property type="protein sequence ID" value="MRD46023.1"/>
    <property type="molecule type" value="Genomic_DNA"/>
</dbReference>
<proteinExistence type="predicted"/>
<keyword evidence="2" id="KW-1003">Cell membrane</keyword>
<evidence type="ECO:0000313" key="7">
    <source>
        <dbReference type="EMBL" id="MRD46023.1"/>
    </source>
</evidence>
<keyword evidence="3 6" id="KW-0812">Transmembrane</keyword>
<evidence type="ECO:0000256" key="5">
    <source>
        <dbReference type="ARBA" id="ARBA00023136"/>
    </source>
</evidence>
<dbReference type="GO" id="GO:0015658">
    <property type="term" value="F:branched-chain amino acid transmembrane transporter activity"/>
    <property type="evidence" value="ECO:0007669"/>
    <property type="project" value="InterPro"/>
</dbReference>
<feature type="transmembrane region" description="Helical" evidence="6">
    <location>
        <begin position="89"/>
        <end position="110"/>
    </location>
</feature>
<dbReference type="CDD" id="cd06581">
    <property type="entry name" value="TM_PBP1_LivM_like"/>
    <property type="match status" value="1"/>
</dbReference>
<keyword evidence="4 6" id="KW-1133">Transmembrane helix</keyword>
<feature type="transmembrane region" description="Helical" evidence="6">
    <location>
        <begin position="21"/>
        <end position="48"/>
    </location>
</feature>
<dbReference type="PANTHER" id="PTHR30482">
    <property type="entry name" value="HIGH-AFFINITY BRANCHED-CHAIN AMINO ACID TRANSPORT SYSTEM PERMEASE"/>
    <property type="match status" value="1"/>
</dbReference>
<dbReference type="InterPro" id="IPR001851">
    <property type="entry name" value="ABC_transp_permease"/>
</dbReference>
<gene>
    <name evidence="7" type="ORF">GHT07_01935</name>
</gene>
<evidence type="ECO:0000256" key="3">
    <source>
        <dbReference type="ARBA" id="ARBA00022692"/>
    </source>
</evidence>
<evidence type="ECO:0000256" key="4">
    <source>
        <dbReference type="ARBA" id="ARBA00022989"/>
    </source>
</evidence>
<feature type="transmembrane region" description="Helical" evidence="6">
    <location>
        <begin position="253"/>
        <end position="275"/>
    </location>
</feature>
<accession>A0A844AYZ7</accession>
<dbReference type="InterPro" id="IPR043428">
    <property type="entry name" value="LivM-like"/>
</dbReference>
<evidence type="ECO:0000313" key="8">
    <source>
        <dbReference type="Proteomes" id="UP000487350"/>
    </source>
</evidence>
<evidence type="ECO:0000256" key="2">
    <source>
        <dbReference type="ARBA" id="ARBA00022475"/>
    </source>
</evidence>
<organism evidence="7 8">
    <name type="scientific">Caenimonas koreensis DSM 17982</name>
    <dbReference type="NCBI Taxonomy" id="1121255"/>
    <lineage>
        <taxon>Bacteria</taxon>
        <taxon>Pseudomonadati</taxon>
        <taxon>Pseudomonadota</taxon>
        <taxon>Betaproteobacteria</taxon>
        <taxon>Burkholderiales</taxon>
        <taxon>Comamonadaceae</taxon>
        <taxon>Caenimonas</taxon>
    </lineage>
</organism>
<dbReference type="AlphaFoldDB" id="A0A844AYZ7"/>
<evidence type="ECO:0000256" key="1">
    <source>
        <dbReference type="ARBA" id="ARBA00004651"/>
    </source>
</evidence>
<dbReference type="Pfam" id="PF02653">
    <property type="entry name" value="BPD_transp_2"/>
    <property type="match status" value="1"/>
</dbReference>
<feature type="transmembrane region" description="Helical" evidence="6">
    <location>
        <begin position="287"/>
        <end position="305"/>
    </location>
</feature>